<evidence type="ECO:0000256" key="1">
    <source>
        <dbReference type="SAM" id="SignalP"/>
    </source>
</evidence>
<protein>
    <submittedName>
        <fullName evidence="3">Uncharacterized protein YecT (DUF1311 family)</fullName>
    </submittedName>
</protein>
<keyword evidence="1" id="KW-0732">Signal</keyword>
<evidence type="ECO:0000313" key="3">
    <source>
        <dbReference type="EMBL" id="MBB5061318.1"/>
    </source>
</evidence>
<keyword evidence="4" id="KW-1185">Reference proteome</keyword>
<proteinExistence type="predicted"/>
<accession>A0A7W7ZKA9</accession>
<feature type="domain" description="Lysozyme inhibitor LprI-like N-terminal" evidence="2">
    <location>
        <begin position="69"/>
        <end position="151"/>
    </location>
</feature>
<dbReference type="AlphaFoldDB" id="A0A7W7ZKA9"/>
<feature type="chain" id="PRO_5030897342" evidence="1">
    <location>
        <begin position="20"/>
        <end position="169"/>
    </location>
</feature>
<dbReference type="EMBL" id="JACHIP010000036">
    <property type="protein sequence ID" value="MBB5061318.1"/>
    <property type="molecule type" value="Genomic_DNA"/>
</dbReference>
<dbReference type="Gene3D" id="1.20.1270.180">
    <property type="match status" value="1"/>
</dbReference>
<evidence type="ECO:0000313" key="4">
    <source>
        <dbReference type="Proteomes" id="UP000540989"/>
    </source>
</evidence>
<sequence length="169" mass="18530">MKVAALLTLALFMSVRCNGQTSVKTVSLNELQSVIGLPLSQAVAAREVYKKPLKAALARQAGKAGTACQTTSGQQPYNVCMGKEDETADSDFAIFYNNLQMLCHDQNQLLTLQQSEKQWKAYSDSTMKATRAAWPDGTAAPGVAGQVYLSLIRDYMRLLDEIYDLNISQ</sequence>
<feature type="signal peptide" evidence="1">
    <location>
        <begin position="1"/>
        <end position="19"/>
    </location>
</feature>
<organism evidence="3 4">
    <name type="scientific">Granulicella aggregans</name>
    <dbReference type="NCBI Taxonomy" id="474949"/>
    <lineage>
        <taxon>Bacteria</taxon>
        <taxon>Pseudomonadati</taxon>
        <taxon>Acidobacteriota</taxon>
        <taxon>Terriglobia</taxon>
        <taxon>Terriglobales</taxon>
        <taxon>Acidobacteriaceae</taxon>
        <taxon>Granulicella</taxon>
    </lineage>
</organism>
<dbReference type="RefSeq" id="WP_184224145.1">
    <property type="nucleotide sequence ID" value="NZ_JACHIP010000036.1"/>
</dbReference>
<gene>
    <name evidence="3" type="ORF">HDF16_006054</name>
</gene>
<reference evidence="3 4" key="1">
    <citation type="submission" date="2020-08" db="EMBL/GenBank/DDBJ databases">
        <title>Genomic Encyclopedia of Type Strains, Phase IV (KMG-V): Genome sequencing to study the core and pangenomes of soil and plant-associated prokaryotes.</title>
        <authorList>
            <person name="Whitman W."/>
        </authorList>
    </citation>
    <scope>NUCLEOTIDE SEQUENCE [LARGE SCALE GENOMIC DNA]</scope>
    <source>
        <strain evidence="3 4">M8UP14</strain>
    </source>
</reference>
<evidence type="ECO:0000259" key="2">
    <source>
        <dbReference type="Pfam" id="PF07007"/>
    </source>
</evidence>
<dbReference type="Pfam" id="PF07007">
    <property type="entry name" value="LprI"/>
    <property type="match status" value="1"/>
</dbReference>
<comment type="caution">
    <text evidence="3">The sequence shown here is derived from an EMBL/GenBank/DDBJ whole genome shotgun (WGS) entry which is preliminary data.</text>
</comment>
<name>A0A7W7ZKA9_9BACT</name>
<dbReference type="InterPro" id="IPR009739">
    <property type="entry name" value="LprI-like_N"/>
</dbReference>
<dbReference type="Proteomes" id="UP000540989">
    <property type="component" value="Unassembled WGS sequence"/>
</dbReference>